<reference evidence="2 3" key="1">
    <citation type="submission" date="2016-09" db="EMBL/GenBank/DDBJ databases">
        <title>The draft genome of Dichanthelium oligosanthes: A C3 panicoid grass species.</title>
        <authorList>
            <person name="Studer A.J."/>
            <person name="Schnable J.C."/>
            <person name="Brutnell T.P."/>
        </authorList>
    </citation>
    <scope>NUCLEOTIDE SEQUENCE [LARGE SCALE GENOMIC DNA]</scope>
    <source>
        <strain evidence="3">cv. Kellogg 1175</strain>
        <tissue evidence="2">Leaf</tissue>
    </source>
</reference>
<keyword evidence="3" id="KW-1185">Reference proteome</keyword>
<evidence type="ECO:0000313" key="2">
    <source>
        <dbReference type="EMBL" id="OEL30592.1"/>
    </source>
</evidence>
<proteinExistence type="predicted"/>
<sequence length="211" mass="22364">MKAATATCMPRLVRGGGCRASTARPAASVSLLERIRDVVLRLIMLSAVSRASVRRTTSSGSGQSSKASTPPAARDSDASVAVACRRDDSIRNEALEDCIEFLKRSSAEGDAAKLSSVTAADAKLPGVTATGAKLSAVGSEEKAFFVLNVEARIAILHNAKSVQNDEEMGPISTRTTQSMLRRIRRIIRPSEPQTFANYIVPAQHCGNCSAM</sequence>
<evidence type="ECO:0000313" key="3">
    <source>
        <dbReference type="Proteomes" id="UP000095767"/>
    </source>
</evidence>
<dbReference type="PANTHER" id="PTHR35111:SF8">
    <property type="entry name" value="EXPRESSED PROTEIN"/>
    <property type="match status" value="1"/>
</dbReference>
<dbReference type="PANTHER" id="PTHR35111">
    <property type="entry name" value="F10A5.9-RELATED"/>
    <property type="match status" value="1"/>
</dbReference>
<name>A0A1E5VZR9_9POAL</name>
<feature type="region of interest" description="Disordered" evidence="1">
    <location>
        <begin position="54"/>
        <end position="80"/>
    </location>
</feature>
<accession>A0A1E5VZR9</accession>
<comment type="caution">
    <text evidence="2">The sequence shown here is derived from an EMBL/GenBank/DDBJ whole genome shotgun (WGS) entry which is preliminary data.</text>
</comment>
<dbReference type="OrthoDB" id="773033at2759"/>
<dbReference type="EMBL" id="LWDX02025279">
    <property type="protein sequence ID" value="OEL30592.1"/>
    <property type="molecule type" value="Genomic_DNA"/>
</dbReference>
<dbReference type="AlphaFoldDB" id="A0A1E5VZR9"/>
<evidence type="ECO:0000256" key="1">
    <source>
        <dbReference type="SAM" id="MobiDB-lite"/>
    </source>
</evidence>
<gene>
    <name evidence="2" type="ORF">BAE44_0008389</name>
</gene>
<protein>
    <submittedName>
        <fullName evidence="2">Uncharacterized protein</fullName>
    </submittedName>
</protein>
<dbReference type="Proteomes" id="UP000095767">
    <property type="component" value="Unassembled WGS sequence"/>
</dbReference>
<organism evidence="2 3">
    <name type="scientific">Dichanthelium oligosanthes</name>
    <dbReference type="NCBI Taxonomy" id="888268"/>
    <lineage>
        <taxon>Eukaryota</taxon>
        <taxon>Viridiplantae</taxon>
        <taxon>Streptophyta</taxon>
        <taxon>Embryophyta</taxon>
        <taxon>Tracheophyta</taxon>
        <taxon>Spermatophyta</taxon>
        <taxon>Magnoliopsida</taxon>
        <taxon>Liliopsida</taxon>
        <taxon>Poales</taxon>
        <taxon>Poaceae</taxon>
        <taxon>PACMAD clade</taxon>
        <taxon>Panicoideae</taxon>
        <taxon>Panicodae</taxon>
        <taxon>Paniceae</taxon>
        <taxon>Dichantheliinae</taxon>
        <taxon>Dichanthelium</taxon>
    </lineage>
</organism>